<dbReference type="AlphaFoldDB" id="A0A6N7L224"/>
<evidence type="ECO:0000313" key="2">
    <source>
        <dbReference type="Proteomes" id="UP000450000"/>
    </source>
</evidence>
<gene>
    <name evidence="1" type="ORF">F7Q99_32415</name>
</gene>
<dbReference type="RefSeq" id="WP_153468274.1">
    <property type="nucleotide sequence ID" value="NZ_WBOF01000003.1"/>
</dbReference>
<reference evidence="1 2" key="1">
    <citation type="submission" date="2019-09" db="EMBL/GenBank/DDBJ databases">
        <title>Genome Sequences of Streptomyces kaniharaensis ATCC 21070.</title>
        <authorList>
            <person name="Zhu W."/>
            <person name="De Crecy-Lagard V."/>
            <person name="Richards N.G."/>
        </authorList>
    </citation>
    <scope>NUCLEOTIDE SEQUENCE [LARGE SCALE GENOMIC DNA]</scope>
    <source>
        <strain evidence="1 2">SF-557</strain>
    </source>
</reference>
<evidence type="ECO:0000313" key="1">
    <source>
        <dbReference type="EMBL" id="MQS16767.1"/>
    </source>
</evidence>
<dbReference type="EMBL" id="WBOF01000003">
    <property type="protein sequence ID" value="MQS16767.1"/>
    <property type="molecule type" value="Genomic_DNA"/>
</dbReference>
<name>A0A6N7L224_9ACTN</name>
<dbReference type="OrthoDB" id="4259238at2"/>
<organism evidence="1 2">
    <name type="scientific">Streptomyces kaniharaensis</name>
    <dbReference type="NCBI Taxonomy" id="212423"/>
    <lineage>
        <taxon>Bacteria</taxon>
        <taxon>Bacillati</taxon>
        <taxon>Actinomycetota</taxon>
        <taxon>Actinomycetes</taxon>
        <taxon>Kitasatosporales</taxon>
        <taxon>Streptomycetaceae</taxon>
        <taxon>Streptomyces</taxon>
    </lineage>
</organism>
<dbReference type="Proteomes" id="UP000450000">
    <property type="component" value="Unassembled WGS sequence"/>
</dbReference>
<proteinExistence type="predicted"/>
<keyword evidence="2" id="KW-1185">Reference proteome</keyword>
<sequence>MAHAQLPAGRLHGYGVRWDSDARCYRVRNEITGEWLHTSPGELASFSSFCAAFSAWRGFEVHPRLGE</sequence>
<comment type="caution">
    <text evidence="1">The sequence shown here is derived from an EMBL/GenBank/DDBJ whole genome shotgun (WGS) entry which is preliminary data.</text>
</comment>
<protein>
    <submittedName>
        <fullName evidence="1">Uncharacterized protein</fullName>
    </submittedName>
</protein>
<accession>A0A6N7L224</accession>